<evidence type="ECO:0000256" key="1">
    <source>
        <dbReference type="SAM" id="Phobius"/>
    </source>
</evidence>
<name>A0A8S5MB08_9CAUD</name>
<keyword evidence="1" id="KW-0812">Transmembrane</keyword>
<evidence type="ECO:0000313" key="2">
    <source>
        <dbReference type="EMBL" id="DAD79414.1"/>
    </source>
</evidence>
<keyword evidence="1" id="KW-1133">Transmembrane helix</keyword>
<proteinExistence type="predicted"/>
<reference evidence="2" key="1">
    <citation type="journal article" date="2021" name="Proc. Natl. Acad. Sci. U.S.A.">
        <title>A Catalog of Tens of Thousands of Viruses from Human Metagenomes Reveals Hidden Associations with Chronic Diseases.</title>
        <authorList>
            <person name="Tisza M.J."/>
            <person name="Buck C.B."/>
        </authorList>
    </citation>
    <scope>NUCLEOTIDE SEQUENCE</scope>
    <source>
        <strain evidence="2">CtxOS2</strain>
    </source>
</reference>
<keyword evidence="1" id="KW-0472">Membrane</keyword>
<feature type="transmembrane region" description="Helical" evidence="1">
    <location>
        <begin position="12"/>
        <end position="38"/>
    </location>
</feature>
<accession>A0A8S5MB08</accession>
<protein>
    <submittedName>
        <fullName evidence="2">Uncharacterized protein</fullName>
    </submittedName>
</protein>
<sequence length="71" mass="8113">MGYIAVDIPHFILVLFILFVCSKQIPAIYEIVQVVMVLGRTYLTRIVSQIACVRERNLTPVSVYNTQGERL</sequence>
<dbReference type="EMBL" id="BK014864">
    <property type="protein sequence ID" value="DAD79414.1"/>
    <property type="molecule type" value="Genomic_DNA"/>
</dbReference>
<organism evidence="2">
    <name type="scientific">Podoviridae sp. ctxOS2</name>
    <dbReference type="NCBI Taxonomy" id="2826590"/>
    <lineage>
        <taxon>Viruses</taxon>
        <taxon>Duplodnaviria</taxon>
        <taxon>Heunggongvirae</taxon>
        <taxon>Uroviricota</taxon>
        <taxon>Caudoviricetes</taxon>
    </lineage>
</organism>